<comment type="caution">
    <text evidence="2">The sequence shown here is derived from an EMBL/GenBank/DDBJ whole genome shotgun (WGS) entry which is preliminary data.</text>
</comment>
<dbReference type="PANTHER" id="PTHR33053:SF9">
    <property type="entry name" value="AGAP000105-PA"/>
    <property type="match status" value="1"/>
</dbReference>
<gene>
    <name evidence="2" type="ORF">DGAL_LOCUS8798</name>
</gene>
<dbReference type="AlphaFoldDB" id="A0A8J2RVP3"/>
<dbReference type="Proteomes" id="UP000789390">
    <property type="component" value="Unassembled WGS sequence"/>
</dbReference>
<sequence length="226" mass="25144">MASRRNRRECQLQASFLNFANEVDGLSSSDMDDNESIVSTSPVENFSTQEESDCCSVGPRPSTPLESDTHSSVSSQFTETEVSQDASLEAERRKLASWQVENHIPHIQCDKLLRILKPYHPELPKCTKTLVQTDQNKLQLLEVPPGYYKHFGIRNGLVKVFEMLSVGQTIRGVLPIFVGIDDLKLHNSSTSQFTAIVGFIPSYPDSPPFEIGVSHAYSKAQSSNVL</sequence>
<dbReference type="OrthoDB" id="6622109at2759"/>
<accession>A0A8J2RVP3</accession>
<protein>
    <submittedName>
        <fullName evidence="2">Uncharacterized protein</fullName>
    </submittedName>
</protein>
<evidence type="ECO:0000313" key="3">
    <source>
        <dbReference type="Proteomes" id="UP000789390"/>
    </source>
</evidence>
<reference evidence="2" key="1">
    <citation type="submission" date="2021-11" db="EMBL/GenBank/DDBJ databases">
        <authorList>
            <person name="Schell T."/>
        </authorList>
    </citation>
    <scope>NUCLEOTIDE SEQUENCE</scope>
    <source>
        <strain evidence="2">M5</strain>
    </source>
</reference>
<evidence type="ECO:0000256" key="1">
    <source>
        <dbReference type="SAM" id="MobiDB-lite"/>
    </source>
</evidence>
<organism evidence="2 3">
    <name type="scientific">Daphnia galeata</name>
    <dbReference type="NCBI Taxonomy" id="27404"/>
    <lineage>
        <taxon>Eukaryota</taxon>
        <taxon>Metazoa</taxon>
        <taxon>Ecdysozoa</taxon>
        <taxon>Arthropoda</taxon>
        <taxon>Crustacea</taxon>
        <taxon>Branchiopoda</taxon>
        <taxon>Diplostraca</taxon>
        <taxon>Cladocera</taxon>
        <taxon>Anomopoda</taxon>
        <taxon>Daphniidae</taxon>
        <taxon>Daphnia</taxon>
    </lineage>
</organism>
<feature type="compositionally biased region" description="Polar residues" evidence="1">
    <location>
        <begin position="36"/>
        <end position="49"/>
    </location>
</feature>
<name>A0A8J2RVP3_9CRUS</name>
<feature type="compositionally biased region" description="Polar residues" evidence="1">
    <location>
        <begin position="64"/>
        <end position="85"/>
    </location>
</feature>
<proteinExistence type="predicted"/>
<feature type="region of interest" description="Disordered" evidence="1">
    <location>
        <begin position="24"/>
        <end position="85"/>
    </location>
</feature>
<keyword evidence="3" id="KW-1185">Reference proteome</keyword>
<dbReference type="PANTHER" id="PTHR33053">
    <property type="entry name" value="PROTEIN, PUTATIVE-RELATED"/>
    <property type="match status" value="1"/>
</dbReference>
<dbReference type="EMBL" id="CAKKLH010000199">
    <property type="protein sequence ID" value="CAH0105733.1"/>
    <property type="molecule type" value="Genomic_DNA"/>
</dbReference>
<evidence type="ECO:0000313" key="2">
    <source>
        <dbReference type="EMBL" id="CAH0105733.1"/>
    </source>
</evidence>